<feature type="domain" description="Integrase zinc-binding" evidence="1">
    <location>
        <begin position="44"/>
        <end position="81"/>
    </location>
</feature>
<dbReference type="Pfam" id="PF17921">
    <property type="entry name" value="Integrase_H2C2"/>
    <property type="match status" value="1"/>
</dbReference>
<dbReference type="InterPro" id="IPR041588">
    <property type="entry name" value="Integrase_H2C2"/>
</dbReference>
<dbReference type="AlphaFoldDB" id="A0A5B6UYD4"/>
<keyword evidence="3" id="KW-1185">Reference proteome</keyword>
<evidence type="ECO:0000313" key="2">
    <source>
        <dbReference type="EMBL" id="KAA3461936.1"/>
    </source>
</evidence>
<evidence type="ECO:0000259" key="1">
    <source>
        <dbReference type="Pfam" id="PF17921"/>
    </source>
</evidence>
<evidence type="ECO:0000313" key="3">
    <source>
        <dbReference type="Proteomes" id="UP000325315"/>
    </source>
</evidence>
<gene>
    <name evidence="2" type="ORF">EPI10_028469</name>
</gene>
<name>A0A5B6UYD4_9ROSI</name>
<dbReference type="Proteomes" id="UP000325315">
    <property type="component" value="Unassembled WGS sequence"/>
</dbReference>
<dbReference type="OrthoDB" id="1226522at2759"/>
<sequence>MQLTYAKLSGKREMVQNGSIKIFNIDDFDYLRFRNQNCVPSVVDLKELILHEAHDIYFSMHPGGMKMYRDSQELYWWPRTKK</sequence>
<comment type="caution">
    <text evidence="2">The sequence shown here is derived from an EMBL/GenBank/DDBJ whole genome shotgun (WGS) entry which is preliminary data.</text>
</comment>
<reference evidence="3" key="1">
    <citation type="journal article" date="2019" name="Plant Biotechnol. J.">
        <title>Genome sequencing of the Australian wild diploid species Gossypium australe highlights disease resistance and delayed gland morphogenesis.</title>
        <authorList>
            <person name="Cai Y."/>
            <person name="Cai X."/>
            <person name="Wang Q."/>
            <person name="Wang P."/>
            <person name="Zhang Y."/>
            <person name="Cai C."/>
            <person name="Xu Y."/>
            <person name="Wang K."/>
            <person name="Zhou Z."/>
            <person name="Wang C."/>
            <person name="Geng S."/>
            <person name="Li B."/>
            <person name="Dong Q."/>
            <person name="Hou Y."/>
            <person name="Wang H."/>
            <person name="Ai P."/>
            <person name="Liu Z."/>
            <person name="Yi F."/>
            <person name="Sun M."/>
            <person name="An G."/>
            <person name="Cheng J."/>
            <person name="Zhang Y."/>
            <person name="Shi Q."/>
            <person name="Xie Y."/>
            <person name="Shi X."/>
            <person name="Chang Y."/>
            <person name="Huang F."/>
            <person name="Chen Y."/>
            <person name="Hong S."/>
            <person name="Mi L."/>
            <person name="Sun Q."/>
            <person name="Zhang L."/>
            <person name="Zhou B."/>
            <person name="Peng R."/>
            <person name="Zhang X."/>
            <person name="Liu F."/>
        </authorList>
    </citation>
    <scope>NUCLEOTIDE SEQUENCE [LARGE SCALE GENOMIC DNA]</scope>
    <source>
        <strain evidence="3">cv. PA1801</strain>
    </source>
</reference>
<dbReference type="Gene3D" id="1.10.340.70">
    <property type="match status" value="1"/>
</dbReference>
<protein>
    <submittedName>
        <fullName evidence="2">NBS-LRR resistance-like protein</fullName>
    </submittedName>
</protein>
<proteinExistence type="predicted"/>
<accession>A0A5B6UYD4</accession>
<organism evidence="2 3">
    <name type="scientific">Gossypium australe</name>
    <dbReference type="NCBI Taxonomy" id="47621"/>
    <lineage>
        <taxon>Eukaryota</taxon>
        <taxon>Viridiplantae</taxon>
        <taxon>Streptophyta</taxon>
        <taxon>Embryophyta</taxon>
        <taxon>Tracheophyta</taxon>
        <taxon>Spermatophyta</taxon>
        <taxon>Magnoliopsida</taxon>
        <taxon>eudicotyledons</taxon>
        <taxon>Gunneridae</taxon>
        <taxon>Pentapetalae</taxon>
        <taxon>rosids</taxon>
        <taxon>malvids</taxon>
        <taxon>Malvales</taxon>
        <taxon>Malvaceae</taxon>
        <taxon>Malvoideae</taxon>
        <taxon>Gossypium</taxon>
    </lineage>
</organism>
<dbReference type="EMBL" id="SMMG02000009">
    <property type="protein sequence ID" value="KAA3461936.1"/>
    <property type="molecule type" value="Genomic_DNA"/>
</dbReference>